<protein>
    <recommendedName>
        <fullName evidence="4">RNA polymerase sigma-70 region 2 domain-containing protein</fullName>
    </recommendedName>
</protein>
<evidence type="ECO:0000313" key="3">
    <source>
        <dbReference type="Proteomes" id="UP001595699"/>
    </source>
</evidence>
<accession>A0ABV7Y8H8</accession>
<dbReference type="EMBL" id="JBHRZH010000009">
    <property type="protein sequence ID" value="MFC3761615.1"/>
    <property type="molecule type" value="Genomic_DNA"/>
</dbReference>
<organism evidence="2 3">
    <name type="scientific">Tenggerimyces flavus</name>
    <dbReference type="NCBI Taxonomy" id="1708749"/>
    <lineage>
        <taxon>Bacteria</taxon>
        <taxon>Bacillati</taxon>
        <taxon>Actinomycetota</taxon>
        <taxon>Actinomycetes</taxon>
        <taxon>Propionibacteriales</taxon>
        <taxon>Nocardioidaceae</taxon>
        <taxon>Tenggerimyces</taxon>
    </lineage>
</organism>
<dbReference type="Gene3D" id="1.10.1740.10">
    <property type="match status" value="1"/>
</dbReference>
<keyword evidence="1" id="KW-0472">Membrane</keyword>
<dbReference type="RefSeq" id="WP_205114160.1">
    <property type="nucleotide sequence ID" value="NZ_JAFBCM010000001.1"/>
</dbReference>
<keyword evidence="1" id="KW-0812">Transmembrane</keyword>
<reference evidence="3" key="1">
    <citation type="journal article" date="2019" name="Int. J. Syst. Evol. Microbiol.">
        <title>The Global Catalogue of Microorganisms (GCM) 10K type strain sequencing project: providing services to taxonomists for standard genome sequencing and annotation.</title>
        <authorList>
            <consortium name="The Broad Institute Genomics Platform"/>
            <consortium name="The Broad Institute Genome Sequencing Center for Infectious Disease"/>
            <person name="Wu L."/>
            <person name="Ma J."/>
        </authorList>
    </citation>
    <scope>NUCLEOTIDE SEQUENCE [LARGE SCALE GENOMIC DNA]</scope>
    <source>
        <strain evidence="3">CGMCC 4.7241</strain>
    </source>
</reference>
<dbReference type="InterPro" id="IPR013325">
    <property type="entry name" value="RNA_pol_sigma_r2"/>
</dbReference>
<proteinExistence type="predicted"/>
<evidence type="ECO:0008006" key="4">
    <source>
        <dbReference type="Google" id="ProtNLM"/>
    </source>
</evidence>
<sequence>MSAVRPPTDADVVARSIDAPDAFLLIYDRYIGDLHGYLAARVGQAKADDQAPAVLRRAFTRRHRYDETQRTVRQWLQDLARTTKNPRPGPPEPPARETVVLGRNRLRDLIDAPPRRSSWLGSAALATTGAAAIVAAIVLATAPRAEIPRDLPDLTVPANVTCVAQPCTGPLPAVVSRPLIPCGEVRLCETPTPQRVRPPRSLSGKIPS</sequence>
<feature type="transmembrane region" description="Helical" evidence="1">
    <location>
        <begin position="119"/>
        <end position="142"/>
    </location>
</feature>
<dbReference type="SUPFAM" id="SSF88946">
    <property type="entry name" value="Sigma2 domain of RNA polymerase sigma factors"/>
    <property type="match status" value="1"/>
</dbReference>
<evidence type="ECO:0000256" key="1">
    <source>
        <dbReference type="SAM" id="Phobius"/>
    </source>
</evidence>
<comment type="caution">
    <text evidence="2">The sequence shown here is derived from an EMBL/GenBank/DDBJ whole genome shotgun (WGS) entry which is preliminary data.</text>
</comment>
<dbReference type="Proteomes" id="UP001595699">
    <property type="component" value="Unassembled WGS sequence"/>
</dbReference>
<evidence type="ECO:0000313" key="2">
    <source>
        <dbReference type="EMBL" id="MFC3761615.1"/>
    </source>
</evidence>
<keyword evidence="1" id="KW-1133">Transmembrane helix</keyword>
<name>A0ABV7Y8H8_9ACTN</name>
<keyword evidence="3" id="KW-1185">Reference proteome</keyword>
<gene>
    <name evidence="2" type="ORF">ACFOUW_12280</name>
</gene>